<dbReference type="EMBL" id="PGOL01000479">
    <property type="protein sequence ID" value="PKI69903.1"/>
    <property type="molecule type" value="Genomic_DNA"/>
</dbReference>
<reference evidence="3" key="1">
    <citation type="journal article" date="2017" name="Plant J.">
        <title>The pomegranate (Punica granatum L.) genome and the genomics of punicalagin biosynthesis.</title>
        <authorList>
            <person name="Qin G."/>
            <person name="Xu C."/>
            <person name="Ming R."/>
            <person name="Tang H."/>
            <person name="Guyot R."/>
            <person name="Kramer E.M."/>
            <person name="Hu Y."/>
            <person name="Yi X."/>
            <person name="Qi Y."/>
            <person name="Xu X."/>
            <person name="Gao Z."/>
            <person name="Pan H."/>
            <person name="Jian J."/>
            <person name="Tian Y."/>
            <person name="Yue Z."/>
            <person name="Xu Y."/>
        </authorList>
    </citation>
    <scope>NUCLEOTIDE SEQUENCE [LARGE SCALE GENOMIC DNA]</scope>
    <source>
        <strain evidence="3">cv. Dabenzi</strain>
    </source>
</reference>
<evidence type="ECO:0000313" key="4">
    <source>
        <dbReference type="Proteomes" id="UP000233551"/>
    </source>
</evidence>
<dbReference type="Proteomes" id="UP000197138">
    <property type="component" value="Unassembled WGS sequence"/>
</dbReference>
<evidence type="ECO:0000313" key="1">
    <source>
        <dbReference type="EMBL" id="OWM84676.1"/>
    </source>
</evidence>
<keyword evidence="4" id="KW-1185">Reference proteome</keyword>
<accession>A0A218XIX6</accession>
<dbReference type="Proteomes" id="UP000233551">
    <property type="component" value="Unassembled WGS sequence"/>
</dbReference>
<proteinExistence type="predicted"/>
<dbReference type="EMBL" id="MTKT01001287">
    <property type="protein sequence ID" value="OWM84676.1"/>
    <property type="molecule type" value="Genomic_DNA"/>
</dbReference>
<sequence length="110" mass="12136">MGGCSCKVVINVDIQIKLTLNDLIRALIERKRAQAKDQSAPICLTAEEIKAALQDPAELLGHEQRHTLDFRSPIVRKQYNFGENLLEQAIAVAKQHGCRVSDSSSLDLPA</sequence>
<reference evidence="2 4" key="3">
    <citation type="submission" date="2017-11" db="EMBL/GenBank/DDBJ databases">
        <title>De-novo sequencing of pomegranate (Punica granatum L.) genome.</title>
        <authorList>
            <person name="Akparov Z."/>
            <person name="Amiraslanov A."/>
            <person name="Hajiyeva S."/>
            <person name="Abbasov M."/>
            <person name="Kaur K."/>
            <person name="Hamwieh A."/>
            <person name="Solovyev V."/>
            <person name="Salamov A."/>
            <person name="Braich B."/>
            <person name="Kosarev P."/>
            <person name="Mahmoud A."/>
            <person name="Hajiyev E."/>
            <person name="Babayeva S."/>
            <person name="Izzatullayeva V."/>
            <person name="Mammadov A."/>
            <person name="Mammadov A."/>
            <person name="Sharifova S."/>
            <person name="Ojaghi J."/>
            <person name="Eynullazada K."/>
            <person name="Bayramov B."/>
            <person name="Abdulazimova A."/>
            <person name="Shahmuradov I."/>
        </authorList>
    </citation>
    <scope>NUCLEOTIDE SEQUENCE [LARGE SCALE GENOMIC DNA]</scope>
    <source>
        <strain evidence="2">AG2017</strain>
        <strain evidence="4">cv. AG2017</strain>
        <tissue evidence="2">Leaf</tissue>
    </source>
</reference>
<reference evidence="1" key="2">
    <citation type="submission" date="2017-06" db="EMBL/GenBank/DDBJ databases">
        <title>The pomegranate genome and the genomics of punicalagin biosynthesis.</title>
        <authorList>
            <person name="Xu C."/>
        </authorList>
    </citation>
    <scope>NUCLEOTIDE SEQUENCE [LARGE SCALE GENOMIC DNA]</scope>
    <source>
        <tissue evidence="1">Fresh leaf</tissue>
    </source>
</reference>
<comment type="caution">
    <text evidence="1">The sequence shown here is derived from an EMBL/GenBank/DDBJ whole genome shotgun (WGS) entry which is preliminary data.</text>
</comment>
<evidence type="ECO:0000313" key="3">
    <source>
        <dbReference type="Proteomes" id="UP000197138"/>
    </source>
</evidence>
<dbReference type="AlphaFoldDB" id="A0A218XIX6"/>
<name>A0A218XIX6_PUNGR</name>
<evidence type="ECO:0000313" key="2">
    <source>
        <dbReference type="EMBL" id="PKI69903.1"/>
    </source>
</evidence>
<protein>
    <submittedName>
        <fullName evidence="1">Uncharacterized protein</fullName>
    </submittedName>
</protein>
<organism evidence="1 3">
    <name type="scientific">Punica granatum</name>
    <name type="common">Pomegranate</name>
    <dbReference type="NCBI Taxonomy" id="22663"/>
    <lineage>
        <taxon>Eukaryota</taxon>
        <taxon>Viridiplantae</taxon>
        <taxon>Streptophyta</taxon>
        <taxon>Embryophyta</taxon>
        <taxon>Tracheophyta</taxon>
        <taxon>Spermatophyta</taxon>
        <taxon>Magnoliopsida</taxon>
        <taxon>eudicotyledons</taxon>
        <taxon>Gunneridae</taxon>
        <taxon>Pentapetalae</taxon>
        <taxon>rosids</taxon>
        <taxon>malvids</taxon>
        <taxon>Myrtales</taxon>
        <taxon>Lythraceae</taxon>
        <taxon>Punica</taxon>
    </lineage>
</organism>
<gene>
    <name evidence="1" type="ORF">CDL15_Pgr027463</name>
    <name evidence="2" type="ORF">CRG98_009778</name>
</gene>